<proteinExistence type="predicted"/>
<sequence>MRRRPEGGGGKGKNRNGAKRKVTCGGKIHEEPGICNNKVHNNKNNNNNSNNNNKTKWSRNRKKSNAWSGHLMGLIVMAVKMWPLEMPTTKGTNKNTSTRAHRQKQNKTIARKFF</sequence>
<protein>
    <submittedName>
        <fullName evidence="2">Uncharacterized protein</fullName>
    </submittedName>
</protein>
<evidence type="ECO:0000313" key="3">
    <source>
        <dbReference type="Proteomes" id="UP000002316"/>
    </source>
</evidence>
<feature type="compositionally biased region" description="Basic residues" evidence="1">
    <location>
        <begin position="99"/>
        <end position="114"/>
    </location>
</feature>
<reference evidence="3" key="1">
    <citation type="journal article" date="2010" name="PLoS Negl. Trop. Dis.">
        <title>The genome sequence of Trypanosoma brucei gambiense, causative agent of chronic human african trypanosomiasis.</title>
        <authorList>
            <person name="Jackson A.P."/>
            <person name="Sanders M."/>
            <person name="Berry A."/>
            <person name="McQuillan J."/>
            <person name="Aslett M.A."/>
            <person name="Quail M.A."/>
            <person name="Chukualim B."/>
            <person name="Capewell P."/>
            <person name="MacLeod A."/>
            <person name="Melville S.E."/>
            <person name="Gibson W."/>
            <person name="Barry J.D."/>
            <person name="Berriman M."/>
            <person name="Hertz-Fowler C."/>
        </authorList>
    </citation>
    <scope>NUCLEOTIDE SEQUENCE [LARGE SCALE GENOMIC DNA]</scope>
    <source>
        <strain evidence="3">MHOM/CI/86/DAL972</strain>
    </source>
</reference>
<feature type="compositionally biased region" description="Low complexity" evidence="1">
    <location>
        <begin position="36"/>
        <end position="55"/>
    </location>
</feature>
<dbReference type="GeneID" id="23863705"/>
<dbReference type="AlphaFoldDB" id="C9ZVW8"/>
<accession>C9ZVW8</accession>
<evidence type="ECO:0000256" key="1">
    <source>
        <dbReference type="SAM" id="MobiDB-lite"/>
    </source>
</evidence>
<organism evidence="2 3">
    <name type="scientific">Trypanosoma brucei gambiense (strain MHOM/CI/86/DAL972)</name>
    <dbReference type="NCBI Taxonomy" id="679716"/>
    <lineage>
        <taxon>Eukaryota</taxon>
        <taxon>Discoba</taxon>
        <taxon>Euglenozoa</taxon>
        <taxon>Kinetoplastea</taxon>
        <taxon>Metakinetoplastina</taxon>
        <taxon>Trypanosomatida</taxon>
        <taxon>Trypanosomatidae</taxon>
        <taxon>Trypanosoma</taxon>
    </lineage>
</organism>
<feature type="region of interest" description="Disordered" evidence="1">
    <location>
        <begin position="86"/>
        <end position="114"/>
    </location>
</feature>
<name>C9ZVW8_TRYB9</name>
<dbReference type="EMBL" id="FN554971">
    <property type="protein sequence ID" value="CBH13556.1"/>
    <property type="molecule type" value="Genomic_DNA"/>
</dbReference>
<feature type="region of interest" description="Disordered" evidence="1">
    <location>
        <begin position="1"/>
        <end position="68"/>
    </location>
</feature>
<evidence type="ECO:0000313" key="2">
    <source>
        <dbReference type="EMBL" id="CBH13556.1"/>
    </source>
</evidence>
<dbReference type="RefSeq" id="XP_011775833.1">
    <property type="nucleotide sequence ID" value="XM_011777531.1"/>
</dbReference>
<dbReference type="KEGG" id="tbg:TbgDal_VIII4970"/>
<feature type="compositionally biased region" description="Basic residues" evidence="1">
    <location>
        <begin position="12"/>
        <end position="22"/>
    </location>
</feature>
<dbReference type="Proteomes" id="UP000002316">
    <property type="component" value="Chromosome 8"/>
</dbReference>
<gene>
    <name evidence="2" type="ORF">TbgDal_VIII4970</name>
</gene>
<feature type="compositionally biased region" description="Polar residues" evidence="1">
    <location>
        <begin position="89"/>
        <end position="98"/>
    </location>
</feature>